<evidence type="ECO:0000256" key="1">
    <source>
        <dbReference type="SAM" id="Phobius"/>
    </source>
</evidence>
<keyword evidence="1" id="KW-0472">Membrane</keyword>
<sequence>MPLLAHADDLLRGRTTAATDAGRRTTLLHLLALVTVFGVFYGAVMGTFGGVQGQRALQLLYSGVKVPLLLLVTFGLSLPSFFVINTLLGLRADFGAVLRSLVASQAAVTIVLASLAPFTALWYASSGSYRPAILFNAAMFGVASVAAQGLLRRWYAPLVARNPRHRVLLRVWLVIYAFVGVQMAWVLRPFIGDPNQPTRFFRAGAWGNAYVEVARMVVEVLR</sequence>
<organism evidence="2">
    <name type="scientific">uncultured Phycisphaerae bacterium</name>
    <dbReference type="NCBI Taxonomy" id="904963"/>
    <lineage>
        <taxon>Bacteria</taxon>
        <taxon>Pseudomonadati</taxon>
        <taxon>Planctomycetota</taxon>
        <taxon>Phycisphaerae</taxon>
        <taxon>environmental samples</taxon>
    </lineage>
</organism>
<proteinExistence type="predicted"/>
<feature type="transmembrane region" description="Helical" evidence="1">
    <location>
        <begin position="27"/>
        <end position="48"/>
    </location>
</feature>
<gene>
    <name evidence="2" type="ORF">AVDCRST_MAG64-2380</name>
</gene>
<feature type="transmembrane region" description="Helical" evidence="1">
    <location>
        <begin position="68"/>
        <end position="90"/>
    </location>
</feature>
<accession>A0A6J4PCX3</accession>
<feature type="transmembrane region" description="Helical" evidence="1">
    <location>
        <begin position="167"/>
        <end position="187"/>
    </location>
</feature>
<dbReference type="AlphaFoldDB" id="A0A6J4PCX3"/>
<feature type="transmembrane region" description="Helical" evidence="1">
    <location>
        <begin position="102"/>
        <end position="125"/>
    </location>
</feature>
<reference evidence="2" key="1">
    <citation type="submission" date="2020-02" db="EMBL/GenBank/DDBJ databases">
        <authorList>
            <person name="Meier V. D."/>
        </authorList>
    </citation>
    <scope>NUCLEOTIDE SEQUENCE</scope>
    <source>
        <strain evidence="2">AVDCRST_MAG64</strain>
    </source>
</reference>
<keyword evidence="1" id="KW-0812">Transmembrane</keyword>
<keyword evidence="1" id="KW-1133">Transmembrane helix</keyword>
<evidence type="ECO:0000313" key="2">
    <source>
        <dbReference type="EMBL" id="CAA9412320.1"/>
    </source>
</evidence>
<feature type="transmembrane region" description="Helical" evidence="1">
    <location>
        <begin position="131"/>
        <end position="155"/>
    </location>
</feature>
<protein>
    <recommendedName>
        <fullName evidence="3">Actin-binding WH2 domain-containing protein</fullName>
    </recommendedName>
</protein>
<evidence type="ECO:0008006" key="3">
    <source>
        <dbReference type="Google" id="ProtNLM"/>
    </source>
</evidence>
<name>A0A6J4PCX3_9BACT</name>
<dbReference type="EMBL" id="CADCUQ010000532">
    <property type="protein sequence ID" value="CAA9412320.1"/>
    <property type="molecule type" value="Genomic_DNA"/>
</dbReference>